<gene>
    <name evidence="1" type="ORF">L8U60_01245</name>
</gene>
<protein>
    <submittedName>
        <fullName evidence="1">Uncharacterized protein</fullName>
    </submittedName>
</protein>
<keyword evidence="2" id="KW-1185">Reference proteome</keyword>
<name>A0A9X3LRW1_9CORY</name>
<sequence length="72" mass="7991">MVAEIQNKSNRLAAYRYYRQETATLDFEQLVFSPYLCVALLDKGTVDVGGNVTFQFRDGSTQVVAIKPSKGA</sequence>
<dbReference type="Proteomes" id="UP001146468">
    <property type="component" value="Unassembled WGS sequence"/>
</dbReference>
<proteinExistence type="predicted"/>
<dbReference type="AlphaFoldDB" id="A0A9X3LRW1"/>
<comment type="caution">
    <text evidence="1">The sequence shown here is derived from an EMBL/GenBank/DDBJ whole genome shotgun (WGS) entry which is preliminary data.</text>
</comment>
<evidence type="ECO:0000313" key="1">
    <source>
        <dbReference type="EMBL" id="MCZ9293112.1"/>
    </source>
</evidence>
<organism evidence="1 2">
    <name type="scientific">Corynebacterium meitnerae</name>
    <dbReference type="NCBI Taxonomy" id="2913498"/>
    <lineage>
        <taxon>Bacteria</taxon>
        <taxon>Bacillati</taxon>
        <taxon>Actinomycetota</taxon>
        <taxon>Actinomycetes</taxon>
        <taxon>Mycobacteriales</taxon>
        <taxon>Corynebacteriaceae</taxon>
        <taxon>Corynebacterium</taxon>
    </lineage>
</organism>
<evidence type="ECO:0000313" key="2">
    <source>
        <dbReference type="Proteomes" id="UP001146468"/>
    </source>
</evidence>
<dbReference type="RefSeq" id="WP_269964564.1">
    <property type="nucleotide sequence ID" value="NZ_JAKMUS010000001.1"/>
</dbReference>
<accession>A0A9X3LRW1</accession>
<dbReference type="EMBL" id="JAKMUS010000001">
    <property type="protein sequence ID" value="MCZ9293112.1"/>
    <property type="molecule type" value="Genomic_DNA"/>
</dbReference>
<reference evidence="1" key="1">
    <citation type="submission" date="2022-02" db="EMBL/GenBank/DDBJ databases">
        <title>Corynebacterium sp. from urogenital microbiome.</title>
        <authorList>
            <person name="Cappelli E.A."/>
            <person name="Ribeiro T.G."/>
            <person name="Peixe L."/>
        </authorList>
    </citation>
    <scope>NUCLEOTIDE SEQUENCE</scope>
    <source>
        <strain evidence="1">C8Ua_172</strain>
    </source>
</reference>